<comment type="catalytic activity">
    <reaction evidence="7 9 12">
        <text>orotidine 5'-phosphate + H(+) = UMP + CO2</text>
        <dbReference type="Rhea" id="RHEA:11596"/>
        <dbReference type="ChEBI" id="CHEBI:15378"/>
        <dbReference type="ChEBI" id="CHEBI:16526"/>
        <dbReference type="ChEBI" id="CHEBI:57538"/>
        <dbReference type="ChEBI" id="CHEBI:57865"/>
        <dbReference type="EC" id="4.1.1.23"/>
    </reaction>
</comment>
<evidence type="ECO:0000256" key="5">
    <source>
        <dbReference type="ARBA" id="ARBA00022975"/>
    </source>
</evidence>
<evidence type="ECO:0000256" key="11">
    <source>
        <dbReference type="PIRSR" id="PIRSR614732-2"/>
    </source>
</evidence>
<dbReference type="UniPathway" id="UPA00070">
    <property type="reaction ID" value="UER00120"/>
</dbReference>
<comment type="similarity">
    <text evidence="8 9">Belongs to the OMP decarboxylase family. Type 1 subfamily.</text>
</comment>
<keyword evidence="4 9" id="KW-0210">Decarboxylase</keyword>
<feature type="active site" description="Proton donor" evidence="9">
    <location>
        <position position="62"/>
    </location>
</feature>
<evidence type="ECO:0000256" key="4">
    <source>
        <dbReference type="ARBA" id="ARBA00022793"/>
    </source>
</evidence>
<dbReference type="HAMAP" id="MF_01200_B">
    <property type="entry name" value="OMPdecase_type1_B"/>
    <property type="match status" value="1"/>
</dbReference>
<accession>A0A242KCF8</accession>
<sequence>MSNRPIIALDFSSKEEVTDFLTKFPATEALYVKVGMELFYQEGPEIVKSLKAAGHSVFLDLKLHDIPNTVEHAMKGLAKLGVDMTNVHAAGGIQMMAAAKRGLEAGKPTGNPTPVLIAVTQLTSTSEAEMQQEQLIKVSLEESVQHYAKCAETAGLDGVVCSALEVEAIKKKTSADFVCLTPGIRPAGSAVGDQKRVMTPAQAAAIGSTYIVVGRPITQAEDPYQAYSAIKKEWNGEK</sequence>
<evidence type="ECO:0000256" key="1">
    <source>
        <dbReference type="ARBA" id="ARBA00002356"/>
    </source>
</evidence>
<dbReference type="GO" id="GO:0044205">
    <property type="term" value="P:'de novo' UMP biosynthetic process"/>
    <property type="evidence" value="ECO:0007669"/>
    <property type="project" value="UniProtKB-UniRule"/>
</dbReference>
<dbReference type="SMART" id="SM00934">
    <property type="entry name" value="OMPdecase"/>
    <property type="match status" value="1"/>
</dbReference>
<dbReference type="InterPro" id="IPR013785">
    <property type="entry name" value="Aldolase_TIM"/>
</dbReference>
<feature type="binding site" evidence="9 11">
    <location>
        <position position="185"/>
    </location>
    <ligand>
        <name>substrate</name>
    </ligand>
</feature>
<reference evidence="15" key="3">
    <citation type="submission" date="2024-03" db="EMBL/GenBank/DDBJ databases">
        <title>The Genome Sequence of Enterococcus sp. DIV0242b.</title>
        <authorList>
            <consortium name="The Broad Institute Genomics Platform"/>
            <consortium name="The Broad Institute Microbial Omics Core"/>
            <consortium name="The Broad Institute Genomic Center for Infectious Diseases"/>
            <person name="Earl A."/>
            <person name="Manson A."/>
            <person name="Gilmore M."/>
            <person name="Schwartman J."/>
            <person name="Shea T."/>
            <person name="Abouelleil A."/>
            <person name="Cao P."/>
            <person name="Chapman S."/>
            <person name="Cusick C."/>
            <person name="Young S."/>
            <person name="Neafsey D."/>
            <person name="Nusbaum C."/>
            <person name="Birren B."/>
        </authorList>
    </citation>
    <scope>NUCLEOTIDE SEQUENCE</scope>
    <source>
        <strain evidence="15">9E7_DIV0242</strain>
    </source>
</reference>
<feature type="active site" description="For OMPdecase activity" evidence="10">
    <location>
        <position position="62"/>
    </location>
</feature>
<feature type="binding site" evidence="9 11">
    <location>
        <position position="123"/>
    </location>
    <ligand>
        <name>substrate</name>
    </ligand>
</feature>
<dbReference type="FunFam" id="3.20.20.70:FF:000015">
    <property type="entry name" value="Orotidine 5'-phosphate decarboxylase"/>
    <property type="match status" value="1"/>
</dbReference>
<organism evidence="14">
    <name type="scientific">Candidatus Enterococcus clewellii</name>
    <dbReference type="NCBI Taxonomy" id="1834193"/>
    <lineage>
        <taxon>Bacteria</taxon>
        <taxon>Bacillati</taxon>
        <taxon>Bacillota</taxon>
        <taxon>Bacilli</taxon>
        <taxon>Lactobacillales</taxon>
        <taxon>Enterococcaceae</taxon>
        <taxon>Enterococcus</taxon>
    </lineage>
</organism>
<feature type="binding site" evidence="9 11">
    <location>
        <position position="214"/>
    </location>
    <ligand>
        <name>substrate</name>
    </ligand>
</feature>
<evidence type="ECO:0000256" key="9">
    <source>
        <dbReference type="HAMAP-Rule" id="MF_01200"/>
    </source>
</evidence>
<dbReference type="NCBIfam" id="NF001273">
    <property type="entry name" value="PRK00230.1"/>
    <property type="match status" value="1"/>
</dbReference>
<proteinExistence type="inferred from homology"/>
<keyword evidence="16" id="KW-1185">Reference proteome</keyword>
<dbReference type="PROSITE" id="PS00156">
    <property type="entry name" value="OMPDECASE"/>
    <property type="match status" value="1"/>
</dbReference>
<dbReference type="EMBL" id="NGMM01000001">
    <property type="protein sequence ID" value="OTP18468.1"/>
    <property type="molecule type" value="Genomic_DNA"/>
</dbReference>
<dbReference type="AlphaFoldDB" id="A0A242KCF8"/>
<dbReference type="InterPro" id="IPR014732">
    <property type="entry name" value="OMPdecase"/>
</dbReference>
<evidence type="ECO:0000313" key="16">
    <source>
        <dbReference type="Proteomes" id="UP000195141"/>
    </source>
</evidence>
<evidence type="ECO:0000313" key="14">
    <source>
        <dbReference type="EMBL" id="OTP18468.1"/>
    </source>
</evidence>
<dbReference type="OrthoDB" id="9806203at2"/>
<dbReference type="InterPro" id="IPR047596">
    <property type="entry name" value="OMPdecase_bac"/>
</dbReference>
<feature type="binding site" evidence="9 11">
    <location>
        <position position="194"/>
    </location>
    <ligand>
        <name>substrate</name>
    </ligand>
</feature>
<reference evidence="15" key="2">
    <citation type="submission" date="2017-05" db="EMBL/GenBank/DDBJ databases">
        <authorList>
            <consortium name="The Broad Institute Genomics Platform"/>
            <consortium name="The Broad Institute Genomic Center for Infectious Diseases"/>
            <person name="Earl A."/>
            <person name="Manson A."/>
            <person name="Schwartman J."/>
            <person name="Gilmore M."/>
            <person name="Abouelleil A."/>
            <person name="Cao P."/>
            <person name="Chapman S."/>
            <person name="Cusick C."/>
            <person name="Shea T."/>
            <person name="Young S."/>
            <person name="Neafsey D."/>
            <person name="Nusbaum C."/>
            <person name="Birren B."/>
        </authorList>
    </citation>
    <scope>NUCLEOTIDE SEQUENCE</scope>
    <source>
        <strain evidence="15">9E7_DIV0242</strain>
    </source>
</reference>
<feature type="binding site" evidence="9 11">
    <location>
        <position position="10"/>
    </location>
    <ligand>
        <name>substrate</name>
    </ligand>
</feature>
<dbReference type="PANTHER" id="PTHR32119">
    <property type="entry name" value="OROTIDINE 5'-PHOSPHATE DECARBOXYLASE"/>
    <property type="match status" value="1"/>
</dbReference>
<evidence type="ECO:0000256" key="12">
    <source>
        <dbReference type="RuleBase" id="RU000512"/>
    </source>
</evidence>
<dbReference type="CDD" id="cd04725">
    <property type="entry name" value="OMP_decarboxylase_like"/>
    <property type="match status" value="1"/>
</dbReference>
<gene>
    <name evidence="9" type="primary">pyrF</name>
    <name evidence="15" type="ORF">A5888_000234</name>
    <name evidence="14" type="ORF">A5888_000282</name>
</gene>
<feature type="binding site" evidence="9 11">
    <location>
        <position position="215"/>
    </location>
    <ligand>
        <name>substrate</name>
    </ligand>
</feature>
<evidence type="ECO:0000256" key="2">
    <source>
        <dbReference type="ARBA" id="ARBA00004861"/>
    </source>
</evidence>
<reference evidence="14" key="1">
    <citation type="submission" date="2017-05" db="EMBL/GenBank/DDBJ databases">
        <title>The Genome Sequence of Enterococcus sp. 9E7_DIV0242.</title>
        <authorList>
            <consortium name="The Broad Institute Genomics Platform"/>
            <consortium name="The Broad Institute Genomic Center for Infectious Diseases"/>
            <person name="Earl A."/>
            <person name="Manson A."/>
            <person name="Schwartman J."/>
            <person name="Gilmore M."/>
            <person name="Abouelleil A."/>
            <person name="Cao P."/>
            <person name="Chapman S."/>
            <person name="Cusick C."/>
            <person name="Shea T."/>
            <person name="Young S."/>
            <person name="Neafsey D."/>
            <person name="Nusbaum C."/>
            <person name="Birren B."/>
        </authorList>
    </citation>
    <scope>NUCLEOTIDE SEQUENCE [LARGE SCALE GENOMIC DNA]</scope>
    <source>
        <strain evidence="14">9E7_DIV0242</strain>
    </source>
</reference>
<dbReference type="EMBL" id="CP147247">
    <property type="protein sequence ID" value="WYJ88515.1"/>
    <property type="molecule type" value="Genomic_DNA"/>
</dbReference>
<dbReference type="EC" id="4.1.1.23" evidence="9"/>
<dbReference type="InterPro" id="IPR001754">
    <property type="entry name" value="OMPdeCOase_dom"/>
</dbReference>
<dbReference type="Gene3D" id="3.20.20.70">
    <property type="entry name" value="Aldolase class I"/>
    <property type="match status" value="1"/>
</dbReference>
<evidence type="ECO:0000256" key="8">
    <source>
        <dbReference type="ARBA" id="ARBA00061012"/>
    </source>
</evidence>
<protein>
    <recommendedName>
        <fullName evidence="9">Orotidine 5'-phosphate decarboxylase</fullName>
        <ecNumber evidence="9">4.1.1.23</ecNumber>
    </recommendedName>
    <alternativeName>
        <fullName evidence="9">OMP decarboxylase</fullName>
        <shortName evidence="9">OMPDCase</shortName>
        <shortName evidence="9">OMPdecase</shortName>
    </alternativeName>
</protein>
<comment type="function">
    <text evidence="1 9">Catalyzes the decarboxylation of orotidine 5'-monophosphate (OMP) to uridine 5'-monophosphate (UMP).</text>
</comment>
<dbReference type="Proteomes" id="UP000195141">
    <property type="component" value="Chromosome"/>
</dbReference>
<evidence type="ECO:0000256" key="10">
    <source>
        <dbReference type="PIRSR" id="PIRSR614732-1"/>
    </source>
</evidence>
<keyword evidence="6 9" id="KW-0456">Lyase</keyword>
<evidence type="ECO:0000256" key="3">
    <source>
        <dbReference type="ARBA" id="ARBA00011738"/>
    </source>
</evidence>
<dbReference type="RefSeq" id="WP_086347453.1">
    <property type="nucleotide sequence ID" value="NZ_CP147247.1"/>
</dbReference>
<evidence type="ECO:0000259" key="13">
    <source>
        <dbReference type="SMART" id="SM00934"/>
    </source>
</evidence>
<dbReference type="NCBIfam" id="TIGR01740">
    <property type="entry name" value="pyrF"/>
    <property type="match status" value="1"/>
</dbReference>
<dbReference type="PANTHER" id="PTHR32119:SF2">
    <property type="entry name" value="OROTIDINE 5'-PHOSPHATE DECARBOXYLASE"/>
    <property type="match status" value="1"/>
</dbReference>
<dbReference type="GO" id="GO:0004590">
    <property type="term" value="F:orotidine-5'-phosphate decarboxylase activity"/>
    <property type="evidence" value="ECO:0007669"/>
    <property type="project" value="UniProtKB-UniRule"/>
</dbReference>
<dbReference type="GO" id="GO:0005829">
    <property type="term" value="C:cytosol"/>
    <property type="evidence" value="ECO:0007669"/>
    <property type="project" value="TreeGrafter"/>
</dbReference>
<evidence type="ECO:0000256" key="6">
    <source>
        <dbReference type="ARBA" id="ARBA00023239"/>
    </source>
</evidence>
<feature type="binding site" evidence="9">
    <location>
        <begin position="60"/>
        <end position="69"/>
    </location>
    <ligand>
        <name>substrate</name>
    </ligand>
</feature>
<feature type="domain" description="Orotidine 5'-phosphate decarboxylase" evidence="13">
    <location>
        <begin position="4"/>
        <end position="230"/>
    </location>
</feature>
<feature type="active site" description="For OMPdecase activity" evidence="10">
    <location>
        <position position="65"/>
    </location>
</feature>
<comment type="subunit">
    <text evidence="3 9">Homodimer.</text>
</comment>
<dbReference type="SUPFAM" id="SSF51366">
    <property type="entry name" value="Ribulose-phoshate binding barrel"/>
    <property type="match status" value="1"/>
</dbReference>
<dbReference type="GO" id="GO:0006207">
    <property type="term" value="P:'de novo' pyrimidine nucleobase biosynthetic process"/>
    <property type="evidence" value="ECO:0007669"/>
    <property type="project" value="InterPro"/>
</dbReference>
<name>A0A242KCF8_9ENTE</name>
<dbReference type="InterPro" id="IPR018089">
    <property type="entry name" value="OMPdecase_AS"/>
</dbReference>
<feature type="binding site" evidence="9 11">
    <location>
        <position position="33"/>
    </location>
    <ligand>
        <name>substrate</name>
    </ligand>
</feature>
<comment type="pathway">
    <text evidence="2 9 12">Pyrimidine metabolism; UMP biosynthesis via de novo pathway; UMP from orotate: step 2/2.</text>
</comment>
<keyword evidence="5 9" id="KW-0665">Pyrimidine biosynthesis</keyword>
<feature type="active site" description="For OMPdecase activity" evidence="10">
    <location>
        <position position="60"/>
    </location>
</feature>
<evidence type="ECO:0000256" key="7">
    <source>
        <dbReference type="ARBA" id="ARBA00049157"/>
    </source>
</evidence>
<dbReference type="InterPro" id="IPR011060">
    <property type="entry name" value="RibuloseP-bd_barrel"/>
</dbReference>
<dbReference type="Pfam" id="PF00215">
    <property type="entry name" value="OMPdecase"/>
    <property type="match status" value="1"/>
</dbReference>
<evidence type="ECO:0000313" key="15">
    <source>
        <dbReference type="EMBL" id="WYJ88515.1"/>
    </source>
</evidence>